<evidence type="ECO:0000256" key="2">
    <source>
        <dbReference type="SAM" id="MobiDB-lite"/>
    </source>
</evidence>
<feature type="compositionally biased region" description="Low complexity" evidence="2">
    <location>
        <begin position="181"/>
        <end position="191"/>
    </location>
</feature>
<keyword evidence="1" id="KW-0175">Coiled coil</keyword>
<feature type="region of interest" description="Disordered" evidence="2">
    <location>
        <begin position="298"/>
        <end position="368"/>
    </location>
</feature>
<evidence type="ECO:0000256" key="1">
    <source>
        <dbReference type="SAM" id="Coils"/>
    </source>
</evidence>
<sequence length="1055" mass="114511">MSRPALASPSVESKENQYWREKGGEDRNRDSGLSHTQSNILPIPSSVLAARSLSERHDLPLPSPATISIGSPRLHYSYASSSASSSANSASVRSDIHRFPNGNGNDAHRRHTVQELPPLAAPPLPQPHRSQSLQTITQNSRHHHEHTLHNSISRAPVHPQSSSTNHIRHSRPASREEGAMLSPISPSSRSHPPQPPLSLSAGSVRDWSPPPPSRRSSGSYANSPHPTGSGATPQSPIVVELDRKGSGDIQKHTHSRPGSSGSANQVSLAPHLLGQHTNPQPQQHRVDGVAALTAPQVHPTASPRGLNTLSPATPGNSSARVHTYSQPPPSSSHVLSPIVMSGGTVSRQPLPVTVSAPTGQHPHPRETVHAPVHNRDIHPHAVHSQQRRQTYPQSQTSSPSSSIRVPAHSTQHPYSSQNQSQTRIGSLGRYTTSTAPIPVDLSHAQGGASTASSSLLTYLQNTLAHTWSQAETSWQVEVDDLRRTVYELNTILRERDEEIIRLRTNTSHPAPSVNDGRLAAIEERLAKSEKECMKNESEKTHLKGELISLRSDKDDLLEEIEELQSELSALRASSAKTAPGGDEDTKRLKDEVAILNRQLDSWKGEANRLGVELDRRERESKREQDALKSTQNGGSRPNAGALKDGERSYTGQAFDSQHSYRTHNNGLPIPRHTHSQPSMQASTSSQSPTHNVRAPVPKIDTNIAERDRAVVVSPQEASVSQRSQNGYIHGSASTGIEVRRPEHSLAQLPPPQSKHLTTSPNHGRPISLPPIMGSLPSSEPDARRPHLPSIQSQVKPVEARPPSSLSHRQSSAGSPSENVNGIMRPSRLSPGSESVNGRKREREEDGEIVDEHHSNGEVHGGKVMKRGDSEDVAASREREKEREVNSSRTSDSHIVPPPNSSSSWSSSSTLTPGPSPPSSRKPMPPPGPYPGHPKPGIMLTSKPLTPVPPPAPPPKREEKPRQLSFKHLNLLYETSGDHYVCRECRLSPSGQKPKTFPHTTPLPEIFKHSLSEHETRCEELLKASASKLAEEGVLMRGGGGSTLGTGSKAPRRERK</sequence>
<feature type="compositionally biased region" description="Polar residues" evidence="2">
    <location>
        <begin position="675"/>
        <end position="690"/>
    </location>
</feature>
<dbReference type="AlphaFoldDB" id="A0A0W0FY35"/>
<feature type="compositionally biased region" description="Polar residues" evidence="2">
    <location>
        <begin position="149"/>
        <end position="165"/>
    </location>
</feature>
<organism evidence="3 4">
    <name type="scientific">Moniliophthora roreri</name>
    <name type="common">Frosty pod rot fungus</name>
    <name type="synonym">Monilia roreri</name>
    <dbReference type="NCBI Taxonomy" id="221103"/>
    <lineage>
        <taxon>Eukaryota</taxon>
        <taxon>Fungi</taxon>
        <taxon>Dikarya</taxon>
        <taxon>Basidiomycota</taxon>
        <taxon>Agaricomycotina</taxon>
        <taxon>Agaricomycetes</taxon>
        <taxon>Agaricomycetidae</taxon>
        <taxon>Agaricales</taxon>
        <taxon>Marasmiineae</taxon>
        <taxon>Marasmiaceae</taxon>
        <taxon>Moniliophthora</taxon>
    </lineage>
</organism>
<evidence type="ECO:0000313" key="4">
    <source>
        <dbReference type="Proteomes" id="UP000054988"/>
    </source>
</evidence>
<feature type="compositionally biased region" description="Low complexity" evidence="2">
    <location>
        <begin position="78"/>
        <end position="91"/>
    </location>
</feature>
<feature type="compositionally biased region" description="Basic and acidic residues" evidence="2">
    <location>
        <begin position="836"/>
        <end position="885"/>
    </location>
</feature>
<feature type="compositionally biased region" description="Pro residues" evidence="2">
    <location>
        <begin position="913"/>
        <end position="933"/>
    </location>
</feature>
<feature type="coiled-coil region" evidence="1">
    <location>
        <begin position="518"/>
        <end position="605"/>
    </location>
</feature>
<feature type="compositionally biased region" description="Low complexity" evidence="2">
    <location>
        <begin position="900"/>
        <end position="912"/>
    </location>
</feature>
<feature type="compositionally biased region" description="Polar residues" evidence="2">
    <location>
        <begin position="715"/>
        <end position="729"/>
    </location>
</feature>
<feature type="compositionally biased region" description="Polar residues" evidence="2">
    <location>
        <begin position="305"/>
        <end position="325"/>
    </location>
</feature>
<reference evidence="3 4" key="1">
    <citation type="submission" date="2015-12" db="EMBL/GenBank/DDBJ databases">
        <title>Draft genome sequence of Moniliophthora roreri, the causal agent of frosty pod rot of cacao.</title>
        <authorList>
            <person name="Aime M.C."/>
            <person name="Diaz-Valderrama J.R."/>
            <person name="Kijpornyongpan T."/>
            <person name="Phillips-Mora W."/>
        </authorList>
    </citation>
    <scope>NUCLEOTIDE SEQUENCE [LARGE SCALE GENOMIC DNA]</scope>
    <source>
        <strain evidence="3 4">MCA 2952</strain>
    </source>
</reference>
<comment type="caution">
    <text evidence="3">The sequence shown here is derived from an EMBL/GenBank/DDBJ whole genome shotgun (WGS) entry which is preliminary data.</text>
</comment>
<proteinExistence type="predicted"/>
<feature type="compositionally biased region" description="Low complexity" evidence="2">
    <location>
        <begin position="387"/>
        <end position="402"/>
    </location>
</feature>
<feature type="region of interest" description="Disordered" evidence="2">
    <location>
        <begin position="1"/>
        <end position="43"/>
    </location>
</feature>
<dbReference type="Proteomes" id="UP000054988">
    <property type="component" value="Unassembled WGS sequence"/>
</dbReference>
<dbReference type="EMBL" id="LATX01001501">
    <property type="protein sequence ID" value="KTB41255.1"/>
    <property type="molecule type" value="Genomic_DNA"/>
</dbReference>
<feature type="compositionally biased region" description="Basic and acidic residues" evidence="2">
    <location>
        <begin position="240"/>
        <end position="251"/>
    </location>
</feature>
<accession>A0A0W0FY35</accession>
<evidence type="ECO:0000313" key="3">
    <source>
        <dbReference type="EMBL" id="KTB41255.1"/>
    </source>
</evidence>
<feature type="compositionally biased region" description="Polar residues" evidence="2">
    <location>
        <begin position="256"/>
        <end position="266"/>
    </location>
</feature>
<name>A0A0W0FY35_MONRR</name>
<feature type="compositionally biased region" description="Polar residues" evidence="2">
    <location>
        <begin position="218"/>
        <end position="235"/>
    </location>
</feature>
<feature type="compositionally biased region" description="Basic and acidic residues" evidence="2">
    <location>
        <begin position="12"/>
        <end position="32"/>
    </location>
</feature>
<feature type="region of interest" description="Disordered" evidence="2">
    <location>
        <begin position="381"/>
        <end position="423"/>
    </location>
</feature>
<feature type="region of interest" description="Disordered" evidence="2">
    <location>
        <begin position="658"/>
        <end position="729"/>
    </location>
</feature>
<feature type="region of interest" description="Disordered" evidence="2">
    <location>
        <begin position="78"/>
        <end position="266"/>
    </location>
</feature>
<feature type="region of interest" description="Disordered" evidence="2">
    <location>
        <begin position="746"/>
        <end position="963"/>
    </location>
</feature>
<feature type="compositionally biased region" description="Polar residues" evidence="2">
    <location>
        <begin position="128"/>
        <end position="139"/>
    </location>
</feature>
<feature type="region of interest" description="Disordered" evidence="2">
    <location>
        <begin position="1031"/>
        <end position="1055"/>
    </location>
</feature>
<gene>
    <name evidence="3" type="ORF">WG66_6223</name>
</gene>
<feature type="region of interest" description="Disordered" evidence="2">
    <location>
        <begin position="612"/>
        <end position="646"/>
    </location>
</feature>
<feature type="compositionally biased region" description="Basic and acidic residues" evidence="2">
    <location>
        <begin position="612"/>
        <end position="626"/>
    </location>
</feature>
<protein>
    <submittedName>
        <fullName evidence="3">Uncharacterized protein</fullName>
    </submittedName>
</protein>
<feature type="compositionally biased region" description="Polar residues" evidence="2">
    <location>
        <begin position="408"/>
        <end position="423"/>
    </location>
</feature>
<feature type="compositionally biased region" description="Polar residues" evidence="2">
    <location>
        <begin position="803"/>
        <end position="819"/>
    </location>
</feature>